<keyword evidence="3" id="KW-0964">Secreted</keyword>
<dbReference type="AlphaFoldDB" id="A0A0E1XGZ3"/>
<keyword evidence="4" id="KW-0732">Signal</keyword>
<dbReference type="Pfam" id="PF00746">
    <property type="entry name" value="Gram_pos_anchor"/>
    <property type="match status" value="1"/>
</dbReference>
<feature type="domain" description="NEAT" evidence="9">
    <location>
        <begin position="62"/>
        <end position="184"/>
    </location>
</feature>
<dbReference type="InterPro" id="IPR037250">
    <property type="entry name" value="NEAT_dom_sf"/>
</dbReference>
<evidence type="ECO:0000259" key="9">
    <source>
        <dbReference type="PROSITE" id="PS50978"/>
    </source>
</evidence>
<dbReference type="SMR" id="A0A0E1XGZ3"/>
<organism evidence="10">
    <name type="scientific">Staphylococcus aureus subsp. aureus MN8</name>
    <dbReference type="NCBI Taxonomy" id="548470"/>
    <lineage>
        <taxon>Bacteria</taxon>
        <taxon>Bacillati</taxon>
        <taxon>Bacillota</taxon>
        <taxon>Bacilli</taxon>
        <taxon>Bacillales</taxon>
        <taxon>Staphylococcaceae</taxon>
        <taxon>Staphylococcus</taxon>
    </lineage>
</organism>
<sequence length="354" mass="39133">MTKHYLNSKYQSEQRSSAMKKITMGTASIILGSLVYIGADSQQVNAATEATNATNNQSTQVSQATSQPINFQVQKDGSSEKSHMDDYMQHPGKVIKQNNKYYFQAVLNNASFWKEYKFYNANNQELATTVVNDDKKADTRTINVAVEPGYKSLTTKVHIVVPQINYNHRYTTHLEFEKAIPTLADAAKPNNVKPVQPKPAQPKTPTEQTKPVQPKVEKVKPAVTAPSKNENRQTTKVVSSEATKDQSQTQSARTVKTTQTAQDQNKVQTPVKDVATAKSESNNQAVSDNKSQQTNKVTKQNEVHKQGPSKDSKAKELPKTGLTSVDNFISTVAFATLALLGSLSLLLFKRKESK</sequence>
<accession>A0A0E1XGZ3</accession>
<dbReference type="RefSeq" id="WP_000160848.1">
    <property type="nucleotide sequence ID" value="NZ_CM000952.1"/>
</dbReference>
<evidence type="ECO:0000256" key="1">
    <source>
        <dbReference type="ARBA" id="ARBA00004168"/>
    </source>
</evidence>
<keyword evidence="5" id="KW-0572">Peptidoglycan-anchor</keyword>
<dbReference type="PANTHER" id="PTHR37824:SF1">
    <property type="entry name" value="IRON-REGULATED SURFACE DETERMINANT PROTEIN C"/>
    <property type="match status" value="1"/>
</dbReference>
<feature type="domain" description="Gram-positive cocci surface proteins LPxTG" evidence="8">
    <location>
        <begin position="317"/>
        <end position="354"/>
    </location>
</feature>
<evidence type="ECO:0000256" key="3">
    <source>
        <dbReference type="ARBA" id="ARBA00022525"/>
    </source>
</evidence>
<dbReference type="HOGENOM" id="CLU_068057_0_0_9"/>
<evidence type="ECO:0000313" key="10">
    <source>
        <dbReference type="EMBL" id="EFH95031.1"/>
    </source>
</evidence>
<evidence type="ECO:0000256" key="2">
    <source>
        <dbReference type="ARBA" id="ARBA00022512"/>
    </source>
</evidence>
<dbReference type="Proteomes" id="UP000003455">
    <property type="component" value="Chromosome"/>
</dbReference>
<gene>
    <name evidence="10" type="ORF">HMPREF0769_12652</name>
</gene>
<evidence type="ECO:0000256" key="5">
    <source>
        <dbReference type="ARBA" id="ARBA00023088"/>
    </source>
</evidence>
<protein>
    <submittedName>
        <fullName evidence="10">LPXTG-motif cell wall anchor domain protein</fullName>
    </submittedName>
</protein>
<dbReference type="Pfam" id="PF05031">
    <property type="entry name" value="NEAT"/>
    <property type="match status" value="1"/>
</dbReference>
<name>A0A0E1XGZ3_STAAU</name>
<dbReference type="PROSITE" id="PS50847">
    <property type="entry name" value="GRAM_POS_ANCHORING"/>
    <property type="match status" value="1"/>
</dbReference>
<keyword evidence="7" id="KW-0812">Transmembrane</keyword>
<keyword evidence="7" id="KW-0472">Membrane</keyword>
<comment type="caution">
    <text evidence="10">The sequence shown here is derived from an EMBL/GenBank/DDBJ whole genome shotgun (WGS) entry which is preliminary data.</text>
</comment>
<dbReference type="EMBL" id="ACJA02000004">
    <property type="protein sequence ID" value="EFH95031.1"/>
    <property type="molecule type" value="Genomic_DNA"/>
</dbReference>
<feature type="transmembrane region" description="Helical" evidence="7">
    <location>
        <begin position="328"/>
        <end position="348"/>
    </location>
</feature>
<dbReference type="SUPFAM" id="SSF158911">
    <property type="entry name" value="NEAT domain-like"/>
    <property type="match status" value="1"/>
</dbReference>
<comment type="subcellular location">
    <subcellularLocation>
        <location evidence="1">Secreted</location>
        <location evidence="1">Cell wall</location>
        <topology evidence="1">Peptidoglycan-anchor</topology>
    </subcellularLocation>
</comment>
<feature type="compositionally biased region" description="Polar residues" evidence="6">
    <location>
        <begin position="278"/>
        <end position="298"/>
    </location>
</feature>
<keyword evidence="7" id="KW-1133">Transmembrane helix</keyword>
<feature type="compositionally biased region" description="Basic and acidic residues" evidence="6">
    <location>
        <begin position="299"/>
        <end position="318"/>
    </location>
</feature>
<dbReference type="InterPro" id="IPR050436">
    <property type="entry name" value="IsdA"/>
</dbReference>
<dbReference type="InterPro" id="IPR019931">
    <property type="entry name" value="LPXTG_anchor"/>
</dbReference>
<feature type="compositionally biased region" description="Low complexity" evidence="6">
    <location>
        <begin position="203"/>
        <end position="214"/>
    </location>
</feature>
<evidence type="ECO:0000259" key="8">
    <source>
        <dbReference type="PROSITE" id="PS50847"/>
    </source>
</evidence>
<dbReference type="NCBIfam" id="TIGR01167">
    <property type="entry name" value="LPXTG_anchor"/>
    <property type="match status" value="1"/>
</dbReference>
<keyword evidence="2" id="KW-0134">Cell wall</keyword>
<proteinExistence type="predicted"/>
<dbReference type="Gene3D" id="2.60.40.1850">
    <property type="match status" value="1"/>
</dbReference>
<evidence type="ECO:0000256" key="4">
    <source>
        <dbReference type="ARBA" id="ARBA00022729"/>
    </source>
</evidence>
<dbReference type="PROSITE" id="PS50978">
    <property type="entry name" value="NEAT"/>
    <property type="match status" value="1"/>
</dbReference>
<reference evidence="10" key="1">
    <citation type="submission" date="2010-05" db="EMBL/GenBank/DDBJ databases">
        <authorList>
            <person name="Muzny D."/>
            <person name="Qin X."/>
            <person name="Buhay C."/>
            <person name="Dugan-Rocha S."/>
            <person name="Ding Y."/>
            <person name="Chen G."/>
            <person name="Hawes A."/>
            <person name="Holder M."/>
            <person name="Jhangiani S."/>
            <person name="Johnson A."/>
            <person name="Khan Z."/>
            <person name="Li Z."/>
            <person name="Liu W."/>
            <person name="Liu X."/>
            <person name="Perez L."/>
            <person name="Shen H."/>
            <person name="Wang Q."/>
            <person name="Watt J."/>
            <person name="Xi L."/>
            <person name="Xin Y."/>
            <person name="Zhou J."/>
            <person name="Deng J."/>
            <person name="Jiang H."/>
            <person name="Liu Y."/>
            <person name="Qu J."/>
            <person name="Song X.-Z."/>
            <person name="Zhang L."/>
            <person name="Villasana D."/>
            <person name="Johnson A."/>
            <person name="Liu J."/>
            <person name="Liyanage D."/>
            <person name="Lorensuhewa L."/>
            <person name="Robinson T."/>
            <person name="Song A."/>
            <person name="Song B.-B."/>
            <person name="Dinh H."/>
            <person name="Thornton R."/>
            <person name="Coyle M."/>
            <person name="Francisco L."/>
            <person name="Jackson L."/>
            <person name="Javaid M."/>
            <person name="Korchina V."/>
            <person name="Kovar C."/>
            <person name="Mata R."/>
            <person name="Mathew T."/>
            <person name="Ngo R."/>
            <person name="Nguyen L."/>
            <person name="Nguyen N."/>
            <person name="Okwuonu G."/>
            <person name="Ongeri F."/>
            <person name="Pham C."/>
            <person name="Simmons D."/>
            <person name="Wilczek-Boney K."/>
            <person name="Hale W."/>
            <person name="Jakkamsetti A."/>
            <person name="Pham P."/>
            <person name="Ruth R."/>
            <person name="San Lucas F."/>
            <person name="Warren J."/>
            <person name="Zhang J."/>
            <person name="Zhao Z."/>
            <person name="Zhou C."/>
            <person name="Zhu D."/>
            <person name="Lee S."/>
            <person name="Bess C."/>
            <person name="Blankenburg K."/>
            <person name="Forbes L."/>
            <person name="Fu Q."/>
            <person name="Gubbala S."/>
            <person name="Hirani K."/>
            <person name="Jayaseelan J.C."/>
            <person name="Lara F."/>
            <person name="Munidasa M."/>
            <person name="Palculict T."/>
            <person name="Patil S."/>
            <person name="Pu L.-L."/>
            <person name="Saada N."/>
            <person name="Tang L."/>
            <person name="Weissenberger G."/>
            <person name="Zhu Y."/>
            <person name="Hemphill L."/>
            <person name="Shang Y."/>
            <person name="Youmans B."/>
            <person name="Ayvaz T."/>
            <person name="Ross M."/>
            <person name="Santibanez J."/>
            <person name="Aqrawi P."/>
            <person name="Gross S."/>
            <person name="Joshi V."/>
            <person name="Fowler G."/>
            <person name="Nazareth L."/>
            <person name="Reid J."/>
            <person name="Worley K."/>
            <person name="Petrosino J."/>
            <person name="Highlander S."/>
            <person name="Gibbs R."/>
        </authorList>
    </citation>
    <scope>NUCLEOTIDE SEQUENCE [LARGE SCALE GENOMIC DNA]</scope>
    <source>
        <strain evidence="10">MN8</strain>
    </source>
</reference>
<feature type="compositionally biased region" description="Polar residues" evidence="6">
    <location>
        <begin position="226"/>
        <end position="268"/>
    </location>
</feature>
<dbReference type="CDD" id="cd06920">
    <property type="entry name" value="NEAT"/>
    <property type="match status" value="1"/>
</dbReference>
<dbReference type="PANTHER" id="PTHR37824">
    <property type="entry name" value="IRON-REGULATED SURFACE DETERMINANT PROTEIN C"/>
    <property type="match status" value="1"/>
</dbReference>
<dbReference type="InterPro" id="IPR006635">
    <property type="entry name" value="NEAT_dom"/>
</dbReference>
<evidence type="ECO:0000256" key="6">
    <source>
        <dbReference type="SAM" id="MobiDB-lite"/>
    </source>
</evidence>
<evidence type="ECO:0000256" key="7">
    <source>
        <dbReference type="SAM" id="Phobius"/>
    </source>
</evidence>
<feature type="region of interest" description="Disordered" evidence="6">
    <location>
        <begin position="188"/>
        <end position="318"/>
    </location>
</feature>
<dbReference type="SMART" id="SM00725">
    <property type="entry name" value="NEAT"/>
    <property type="match status" value="1"/>
</dbReference>